<gene>
    <name evidence="2" type="ORF">HOLleu_03343</name>
</gene>
<dbReference type="Proteomes" id="UP001152320">
    <property type="component" value="Chromosome 1"/>
</dbReference>
<reference evidence="2" key="1">
    <citation type="submission" date="2021-10" db="EMBL/GenBank/DDBJ databases">
        <title>Tropical sea cucumber genome reveals ecological adaptation and Cuvierian tubules defense mechanism.</title>
        <authorList>
            <person name="Chen T."/>
        </authorList>
    </citation>
    <scope>NUCLEOTIDE SEQUENCE</scope>
    <source>
        <strain evidence="2">Nanhai2018</strain>
        <tissue evidence="2">Muscle</tissue>
    </source>
</reference>
<accession>A0A9Q1CSF9</accession>
<name>A0A9Q1CSF9_HOLLE</name>
<protein>
    <submittedName>
        <fullName evidence="2">P2X purinoceptor 7</fullName>
    </submittedName>
</protein>
<comment type="caution">
    <text evidence="2">The sequence shown here is derived from an EMBL/GenBank/DDBJ whole genome shotgun (WGS) entry which is preliminary data.</text>
</comment>
<feature type="domain" description="P2X purinoreceptor 7 intracellular" evidence="1">
    <location>
        <begin position="45"/>
        <end position="179"/>
    </location>
</feature>
<dbReference type="PANTHER" id="PTHR36981:SF3">
    <property type="entry name" value="UBIQUITIN-LIKE PROTEASE FAMILY PROFILE DOMAIN-CONTAINING PROTEIN"/>
    <property type="match status" value="1"/>
</dbReference>
<evidence type="ECO:0000259" key="1">
    <source>
        <dbReference type="Pfam" id="PF20478"/>
    </source>
</evidence>
<dbReference type="EMBL" id="JAIZAY010000001">
    <property type="protein sequence ID" value="KAJ8050226.1"/>
    <property type="molecule type" value="Genomic_DNA"/>
</dbReference>
<evidence type="ECO:0000313" key="3">
    <source>
        <dbReference type="Proteomes" id="UP001152320"/>
    </source>
</evidence>
<sequence>MANEGPRAYDFEPEFNEEELLQMMLGERRERGEANVVADEMAPDVVQEPNRLNDVNWCQCTNCAGMPSLSECRCCLETQNVNLLIADNGCITQHEDFGTVCLNKAVLRTVLIMRNDVRGHNVDVDRDLDNKSYRYSAYRMFTYWVHGRLGKGVRKVVPSCAVRKIRDKFPDPAGQYVGFIHGDNEEVLEVGEVEAI</sequence>
<keyword evidence="3" id="KW-1185">Reference proteome</keyword>
<proteinExistence type="predicted"/>
<dbReference type="PANTHER" id="PTHR36981">
    <property type="entry name" value="ZGC:195170"/>
    <property type="match status" value="1"/>
</dbReference>
<dbReference type="AlphaFoldDB" id="A0A9Q1CSF9"/>
<organism evidence="2 3">
    <name type="scientific">Holothuria leucospilota</name>
    <name type="common">Black long sea cucumber</name>
    <name type="synonym">Mertensiothuria leucospilota</name>
    <dbReference type="NCBI Taxonomy" id="206669"/>
    <lineage>
        <taxon>Eukaryota</taxon>
        <taxon>Metazoa</taxon>
        <taxon>Echinodermata</taxon>
        <taxon>Eleutherozoa</taxon>
        <taxon>Echinozoa</taxon>
        <taxon>Holothuroidea</taxon>
        <taxon>Aspidochirotacea</taxon>
        <taxon>Aspidochirotida</taxon>
        <taxon>Holothuriidae</taxon>
        <taxon>Holothuria</taxon>
    </lineage>
</organism>
<dbReference type="OrthoDB" id="5798249at2759"/>
<dbReference type="InterPro" id="IPR046815">
    <property type="entry name" value="P2RX7_C"/>
</dbReference>
<evidence type="ECO:0000313" key="2">
    <source>
        <dbReference type="EMBL" id="KAJ8050226.1"/>
    </source>
</evidence>
<dbReference type="Pfam" id="PF20478">
    <property type="entry name" value="P2RX7_C"/>
    <property type="match status" value="1"/>
</dbReference>